<dbReference type="RefSeq" id="WP_192754446.1">
    <property type="nucleotide sequence ID" value="NZ_BAABJL010000042.1"/>
</dbReference>
<keyword evidence="3" id="KW-1185">Reference proteome</keyword>
<reference evidence="2" key="1">
    <citation type="submission" date="2020-10" db="EMBL/GenBank/DDBJ databases">
        <title>Sequencing the genomes of 1000 actinobacteria strains.</title>
        <authorList>
            <person name="Klenk H.-P."/>
        </authorList>
    </citation>
    <scope>NUCLEOTIDE SEQUENCE</scope>
    <source>
        <strain evidence="2">DSM 45354</strain>
    </source>
</reference>
<feature type="transmembrane region" description="Helical" evidence="1">
    <location>
        <begin position="111"/>
        <end position="134"/>
    </location>
</feature>
<protein>
    <submittedName>
        <fullName evidence="2">Uncharacterized protein</fullName>
    </submittedName>
</protein>
<sequence length="148" mass="16553">MTISTDTLTPPAKTARRPRASLWALRITAILHSLLIFLQPVLAGEYLAGDLNAIANHETNAHMVTAAAFAQLVAAVFYGWRGRGRWWPVLLAVGLELAEETQKIFGYSQNLLVHIPLGVTLIATQVLFTVWLFGPRARQARARRERRR</sequence>
<comment type="caution">
    <text evidence="2">The sequence shown here is derived from an EMBL/GenBank/DDBJ whole genome shotgun (WGS) entry which is preliminary data.</text>
</comment>
<evidence type="ECO:0000256" key="1">
    <source>
        <dbReference type="SAM" id="Phobius"/>
    </source>
</evidence>
<evidence type="ECO:0000313" key="2">
    <source>
        <dbReference type="EMBL" id="MBE1611197.1"/>
    </source>
</evidence>
<keyword evidence="1" id="KW-0812">Transmembrane</keyword>
<evidence type="ECO:0000313" key="3">
    <source>
        <dbReference type="Proteomes" id="UP000638648"/>
    </source>
</evidence>
<dbReference type="Proteomes" id="UP000638648">
    <property type="component" value="Unassembled WGS sequence"/>
</dbReference>
<dbReference type="EMBL" id="JADBEM010000001">
    <property type="protein sequence ID" value="MBE1611197.1"/>
    <property type="molecule type" value="Genomic_DNA"/>
</dbReference>
<keyword evidence="1" id="KW-1133">Transmembrane helix</keyword>
<organism evidence="2 3">
    <name type="scientific">Actinopolymorpha pittospori</name>
    <dbReference type="NCBI Taxonomy" id="648752"/>
    <lineage>
        <taxon>Bacteria</taxon>
        <taxon>Bacillati</taxon>
        <taxon>Actinomycetota</taxon>
        <taxon>Actinomycetes</taxon>
        <taxon>Propionibacteriales</taxon>
        <taxon>Actinopolymorphaceae</taxon>
        <taxon>Actinopolymorpha</taxon>
    </lineage>
</organism>
<keyword evidence="1" id="KW-0472">Membrane</keyword>
<name>A0A927N3R6_9ACTN</name>
<gene>
    <name evidence="2" type="ORF">HEB94_008045</name>
</gene>
<proteinExistence type="predicted"/>
<accession>A0A927N3R6</accession>
<feature type="transmembrane region" description="Helical" evidence="1">
    <location>
        <begin position="23"/>
        <end position="42"/>
    </location>
</feature>
<dbReference type="AlphaFoldDB" id="A0A927N3R6"/>